<dbReference type="Proteomes" id="UP000269721">
    <property type="component" value="Unassembled WGS sequence"/>
</dbReference>
<dbReference type="EMBL" id="KZ996248">
    <property type="protein sequence ID" value="RKO89163.1"/>
    <property type="molecule type" value="Genomic_DNA"/>
</dbReference>
<gene>
    <name evidence="2" type="ORF">BDK51DRAFT_51459</name>
</gene>
<reference evidence="3" key="1">
    <citation type="journal article" date="2018" name="Nat. Microbiol.">
        <title>Leveraging single-cell genomics to expand the fungal tree of life.</title>
        <authorList>
            <person name="Ahrendt S.R."/>
            <person name="Quandt C.A."/>
            <person name="Ciobanu D."/>
            <person name="Clum A."/>
            <person name="Salamov A."/>
            <person name="Andreopoulos B."/>
            <person name="Cheng J.F."/>
            <person name="Woyke T."/>
            <person name="Pelin A."/>
            <person name="Henrissat B."/>
            <person name="Reynolds N.K."/>
            <person name="Benny G.L."/>
            <person name="Smith M.E."/>
            <person name="James T.Y."/>
            <person name="Grigoriev I.V."/>
        </authorList>
    </citation>
    <scope>NUCLEOTIDE SEQUENCE [LARGE SCALE GENOMIC DNA]</scope>
</reference>
<feature type="compositionally biased region" description="Pro residues" evidence="1">
    <location>
        <begin position="175"/>
        <end position="187"/>
    </location>
</feature>
<feature type="compositionally biased region" description="Acidic residues" evidence="1">
    <location>
        <begin position="50"/>
        <end position="78"/>
    </location>
</feature>
<organism evidence="2 3">
    <name type="scientific">Blyttiomyces helicus</name>
    <dbReference type="NCBI Taxonomy" id="388810"/>
    <lineage>
        <taxon>Eukaryota</taxon>
        <taxon>Fungi</taxon>
        <taxon>Fungi incertae sedis</taxon>
        <taxon>Chytridiomycota</taxon>
        <taxon>Chytridiomycota incertae sedis</taxon>
        <taxon>Chytridiomycetes</taxon>
        <taxon>Chytridiomycetes incertae sedis</taxon>
        <taxon>Blyttiomyces</taxon>
    </lineage>
</organism>
<keyword evidence="3" id="KW-1185">Reference proteome</keyword>
<dbReference type="AlphaFoldDB" id="A0A4P9WC49"/>
<feature type="region of interest" description="Disordered" evidence="1">
    <location>
        <begin position="175"/>
        <end position="214"/>
    </location>
</feature>
<accession>A0A4P9WC49</accession>
<feature type="region of interest" description="Disordered" evidence="1">
    <location>
        <begin position="41"/>
        <end position="80"/>
    </location>
</feature>
<evidence type="ECO:0000313" key="3">
    <source>
        <dbReference type="Proteomes" id="UP000269721"/>
    </source>
</evidence>
<protein>
    <submittedName>
        <fullName evidence="2">Uncharacterized protein</fullName>
    </submittedName>
</protein>
<evidence type="ECO:0000313" key="2">
    <source>
        <dbReference type="EMBL" id="RKO89163.1"/>
    </source>
</evidence>
<name>A0A4P9WC49_9FUNG</name>
<proteinExistence type="predicted"/>
<evidence type="ECO:0000256" key="1">
    <source>
        <dbReference type="SAM" id="MobiDB-lite"/>
    </source>
</evidence>
<sequence length="214" mass="23309">MVKSVVKLMLTKLRSQGRQGNKEYKEDKAGPLWEALTGATVLAAAGKNTEDDEHEDEQEDEQDLEEAIEEASGEEADTEYNYSEDYFDGSSSVVTVKKVKAKTVPKTLGKLLWDHAQRLGAGCGDLVLLNEGGPPYEPFDRDAEASLLSKDGEVRIDTPFCLALLACAAYLEVPLSPPPPQLPPPPEFRSFTSPAKVQKGMRASALSVSRTKPN</sequence>